<reference evidence="5 6" key="1">
    <citation type="submission" date="2016-04" db="EMBL/GenBank/DDBJ databases">
        <title>Draft Genome Sequences of Staphylococcus capitis Strain H36, S. capitis Strain H65, S. cohnii Strain H62, S. hominis Strain H69, Mycobacterium iranicum Strain H39, Plantibacter sp. Strain H53, Pseudomonas oryzihabitans Strain H72, and Microbacterium sp. Strain H83, isolated from residential settings.</title>
        <authorList>
            <person name="Lymperopoulou D."/>
            <person name="Adams R.I."/>
            <person name="Lindow S."/>
            <person name="Coil D.A."/>
            <person name="Jospin G."/>
            <person name="Eisen J.A."/>
        </authorList>
    </citation>
    <scope>NUCLEOTIDE SEQUENCE [LARGE SCALE GENOMIC DNA]</scope>
    <source>
        <strain evidence="5 6">H72</strain>
    </source>
</reference>
<dbReference type="InterPro" id="IPR036291">
    <property type="entry name" value="NAD(P)-bd_dom_sf"/>
</dbReference>
<protein>
    <submittedName>
        <fullName evidence="5">Oxidoreductase</fullName>
    </submittedName>
</protein>
<comment type="similarity">
    <text evidence="1">Belongs to the Gfo/Idh/MocA family.</text>
</comment>
<dbReference type="Proteomes" id="UP000078356">
    <property type="component" value="Unassembled WGS sequence"/>
</dbReference>
<dbReference type="OrthoDB" id="9774191at2"/>
<dbReference type="Pfam" id="PF01408">
    <property type="entry name" value="GFO_IDH_MocA"/>
    <property type="match status" value="1"/>
</dbReference>
<name>A0A178L4M6_9PSED</name>
<evidence type="ECO:0000313" key="6">
    <source>
        <dbReference type="Proteomes" id="UP000078356"/>
    </source>
</evidence>
<evidence type="ECO:0000259" key="4">
    <source>
        <dbReference type="Pfam" id="PF22725"/>
    </source>
</evidence>
<dbReference type="PANTHER" id="PTHR43708:SF5">
    <property type="entry name" value="CONSERVED EXPRESSED OXIDOREDUCTASE (EUROFUNG)-RELATED"/>
    <property type="match status" value="1"/>
</dbReference>
<dbReference type="PANTHER" id="PTHR43708">
    <property type="entry name" value="CONSERVED EXPRESSED OXIDOREDUCTASE (EUROFUNG)"/>
    <property type="match status" value="1"/>
</dbReference>
<evidence type="ECO:0000256" key="1">
    <source>
        <dbReference type="ARBA" id="ARBA00010928"/>
    </source>
</evidence>
<feature type="domain" description="GFO/IDH/MocA-like oxidoreductase" evidence="4">
    <location>
        <begin position="129"/>
        <end position="240"/>
    </location>
</feature>
<dbReference type="GO" id="GO:0016491">
    <property type="term" value="F:oxidoreductase activity"/>
    <property type="evidence" value="ECO:0007669"/>
    <property type="project" value="UniProtKB-KW"/>
</dbReference>
<dbReference type="Gene3D" id="3.30.360.10">
    <property type="entry name" value="Dihydrodipicolinate Reductase, domain 2"/>
    <property type="match status" value="1"/>
</dbReference>
<dbReference type="Gene3D" id="3.40.50.720">
    <property type="entry name" value="NAD(P)-binding Rossmann-like Domain"/>
    <property type="match status" value="1"/>
</dbReference>
<dbReference type="AlphaFoldDB" id="A0A178L4M6"/>
<dbReference type="InterPro" id="IPR000683">
    <property type="entry name" value="Gfo/Idh/MocA-like_OxRdtase_N"/>
</dbReference>
<dbReference type="EMBL" id="LWCR01000067">
    <property type="protein sequence ID" value="OAN24136.1"/>
    <property type="molecule type" value="Genomic_DNA"/>
</dbReference>
<evidence type="ECO:0000313" key="5">
    <source>
        <dbReference type="EMBL" id="OAN24136.1"/>
    </source>
</evidence>
<proteinExistence type="inferred from homology"/>
<dbReference type="GO" id="GO:0000166">
    <property type="term" value="F:nucleotide binding"/>
    <property type="evidence" value="ECO:0007669"/>
    <property type="project" value="InterPro"/>
</dbReference>
<dbReference type="SUPFAM" id="SSF51735">
    <property type="entry name" value="NAD(P)-binding Rossmann-fold domains"/>
    <property type="match status" value="1"/>
</dbReference>
<dbReference type="InterPro" id="IPR051317">
    <property type="entry name" value="Gfo/Idh/MocA_oxidoreduct"/>
</dbReference>
<dbReference type="Pfam" id="PF22725">
    <property type="entry name" value="GFO_IDH_MocA_C3"/>
    <property type="match status" value="1"/>
</dbReference>
<dbReference type="RefSeq" id="WP_064309336.1">
    <property type="nucleotide sequence ID" value="NZ_LWCR01000067.1"/>
</dbReference>
<sequence length="354" mass="38217">MRIGLVGYGLGGRFFHAPLIASTAGARLVGVVTRSPQRRAEVAQDHPGVACHDDLASLVAAGIDALVISAPVAERKALVLEAIQHGIPVVSDKPFALNFQDAQDMVQAAERAGVALTVYQNRRWDSDVLTVAKLLREGTLGPVRIFESRIQVDEPHKAGATSGGGLLRDLGSHLVDQALTLFGPVTQVYAEVLFHQGDPERDDEFFISLQHQSGVISHLSGSCLQGCPWRLRVVGEEGVYTVEGLDGQTQALLQGLSPRSEKGNWGAEEHQRWGWLSRGEERERIPSERGRWDLFYARWLATLTQGSAPPVSTREALACQAVLDAARQSALDGQAVKVASVPSQPDAQAFEQAS</sequence>
<evidence type="ECO:0000256" key="2">
    <source>
        <dbReference type="ARBA" id="ARBA00023002"/>
    </source>
</evidence>
<feature type="domain" description="Gfo/Idh/MocA-like oxidoreductase N-terminal" evidence="3">
    <location>
        <begin position="1"/>
        <end position="119"/>
    </location>
</feature>
<comment type="caution">
    <text evidence="5">The sequence shown here is derived from an EMBL/GenBank/DDBJ whole genome shotgun (WGS) entry which is preliminary data.</text>
</comment>
<evidence type="ECO:0000259" key="3">
    <source>
        <dbReference type="Pfam" id="PF01408"/>
    </source>
</evidence>
<organism evidence="5 6">
    <name type="scientific">Pseudomonas oryzihabitans</name>
    <dbReference type="NCBI Taxonomy" id="47885"/>
    <lineage>
        <taxon>Bacteria</taxon>
        <taxon>Pseudomonadati</taxon>
        <taxon>Pseudomonadota</taxon>
        <taxon>Gammaproteobacteria</taxon>
        <taxon>Pseudomonadales</taxon>
        <taxon>Pseudomonadaceae</taxon>
        <taxon>Pseudomonas</taxon>
    </lineage>
</organism>
<keyword evidence="2" id="KW-0560">Oxidoreductase</keyword>
<accession>A0A178L4M6</accession>
<dbReference type="InterPro" id="IPR055170">
    <property type="entry name" value="GFO_IDH_MocA-like_dom"/>
</dbReference>
<dbReference type="SUPFAM" id="SSF55347">
    <property type="entry name" value="Glyceraldehyde-3-phosphate dehydrogenase-like, C-terminal domain"/>
    <property type="match status" value="1"/>
</dbReference>
<gene>
    <name evidence="5" type="ORF">A4V15_08835</name>
</gene>